<keyword evidence="7" id="KW-1185">Reference proteome</keyword>
<keyword evidence="2" id="KW-0288">FMN</keyword>
<comment type="caution">
    <text evidence="6">The sequence shown here is derived from an EMBL/GenBank/DDBJ whole genome shotgun (WGS) entry which is preliminary data.</text>
</comment>
<dbReference type="GO" id="GO:0046306">
    <property type="term" value="P:alkanesulfonate catabolic process"/>
    <property type="evidence" value="ECO:0007669"/>
    <property type="project" value="TreeGrafter"/>
</dbReference>
<accession>A0A7K0DSM6</accession>
<protein>
    <recommendedName>
        <fullName evidence="5">Luciferase-like domain-containing protein</fullName>
    </recommendedName>
</protein>
<keyword evidence="3" id="KW-0560">Oxidoreductase</keyword>
<evidence type="ECO:0000313" key="7">
    <source>
        <dbReference type="Proteomes" id="UP000431401"/>
    </source>
</evidence>
<evidence type="ECO:0000259" key="5">
    <source>
        <dbReference type="Pfam" id="PF00296"/>
    </source>
</evidence>
<organism evidence="6 7">
    <name type="scientific">Nocardia aurantia</name>
    <dbReference type="NCBI Taxonomy" id="2585199"/>
    <lineage>
        <taxon>Bacteria</taxon>
        <taxon>Bacillati</taxon>
        <taxon>Actinomycetota</taxon>
        <taxon>Actinomycetes</taxon>
        <taxon>Mycobacteriales</taxon>
        <taxon>Nocardiaceae</taxon>
        <taxon>Nocardia</taxon>
    </lineage>
</organism>
<dbReference type="InterPro" id="IPR050172">
    <property type="entry name" value="SsuD_RutA_monooxygenase"/>
</dbReference>
<dbReference type="Gene3D" id="3.20.20.30">
    <property type="entry name" value="Luciferase-like domain"/>
    <property type="match status" value="1"/>
</dbReference>
<evidence type="ECO:0000256" key="2">
    <source>
        <dbReference type="ARBA" id="ARBA00022643"/>
    </source>
</evidence>
<dbReference type="NCBIfam" id="TIGR03619">
    <property type="entry name" value="F420_Rv2161c"/>
    <property type="match status" value="1"/>
</dbReference>
<dbReference type="PANTHER" id="PTHR42847:SF4">
    <property type="entry name" value="ALKANESULFONATE MONOOXYGENASE-RELATED"/>
    <property type="match status" value="1"/>
</dbReference>
<reference evidence="6 7" key="1">
    <citation type="submission" date="2019-10" db="EMBL/GenBank/DDBJ databases">
        <title>Nocardia macrotermitis sp. nov. and Nocardia aurantia sp. nov., isolated from the gut of fungus growing-termite Macrotermes natalensis.</title>
        <authorList>
            <person name="Benndorf R."/>
            <person name="Schwitalla J."/>
            <person name="Martin K."/>
            <person name="De Beer W."/>
            <person name="Kaster A.-K."/>
            <person name="Vollmers J."/>
            <person name="Poulsen M."/>
            <person name="Beemelmanns C."/>
        </authorList>
    </citation>
    <scope>NUCLEOTIDE SEQUENCE [LARGE SCALE GENOMIC DNA]</scope>
    <source>
        <strain evidence="6 7">RB56</strain>
    </source>
</reference>
<evidence type="ECO:0000313" key="6">
    <source>
        <dbReference type="EMBL" id="MQY28769.1"/>
    </source>
</evidence>
<dbReference type="Pfam" id="PF00296">
    <property type="entry name" value="Bac_luciferase"/>
    <property type="match status" value="1"/>
</dbReference>
<gene>
    <name evidence="6" type="ORF">NRB56_43530</name>
</gene>
<dbReference type="InterPro" id="IPR019921">
    <property type="entry name" value="Lucif-like_OxRdtase_Rv2161c"/>
</dbReference>
<dbReference type="Proteomes" id="UP000431401">
    <property type="component" value="Unassembled WGS sequence"/>
</dbReference>
<evidence type="ECO:0000256" key="4">
    <source>
        <dbReference type="ARBA" id="ARBA00023033"/>
    </source>
</evidence>
<feature type="domain" description="Luciferase-like" evidence="5">
    <location>
        <begin position="41"/>
        <end position="268"/>
    </location>
</feature>
<dbReference type="GO" id="GO:0008726">
    <property type="term" value="F:alkanesulfonate monooxygenase activity"/>
    <property type="evidence" value="ECO:0007669"/>
    <property type="project" value="TreeGrafter"/>
</dbReference>
<name>A0A7K0DSM6_9NOCA</name>
<proteinExistence type="predicted"/>
<keyword evidence="4" id="KW-0503">Monooxygenase</keyword>
<evidence type="ECO:0000256" key="1">
    <source>
        <dbReference type="ARBA" id="ARBA00022630"/>
    </source>
</evidence>
<dbReference type="PANTHER" id="PTHR42847">
    <property type="entry name" value="ALKANESULFONATE MONOOXYGENASE"/>
    <property type="match status" value="1"/>
</dbReference>
<dbReference type="SUPFAM" id="SSF51679">
    <property type="entry name" value="Bacterial luciferase-like"/>
    <property type="match status" value="1"/>
</dbReference>
<dbReference type="EMBL" id="WEGI01000009">
    <property type="protein sequence ID" value="MQY28769.1"/>
    <property type="molecule type" value="Genomic_DNA"/>
</dbReference>
<dbReference type="AlphaFoldDB" id="A0A7K0DSM6"/>
<dbReference type="InterPro" id="IPR011251">
    <property type="entry name" value="Luciferase-like_dom"/>
</dbReference>
<keyword evidence="1" id="KW-0285">Flavoprotein</keyword>
<dbReference type="InterPro" id="IPR036661">
    <property type="entry name" value="Luciferase-like_sf"/>
</dbReference>
<sequence length="315" mass="34620">MTAFGEPSPPADIAWPRGGCGRPIRKGGAQVKFYISTGFLDTREIVEIAKAADELGYDGLGVPDHVVNFEQLTTPYPYTRSGRPRWEPFSDWPDPWVLIGALAQVTTRLRFVTTVYVAALRDPYSAAKAIGTAAQLSGGRVDLGLGVGWCKDEFDLLGAAFAGRGKRSEEMIELMRRLWEPGWTEFEGEFYRTPKLEMTPSPPPIPVLIGGLSDLALRRAAGYDGWVGDLVKTDEAISAAARLRELRSAEGKSMDGFTVLVPLSDAITPADYARAEQGGVTHILTMPWMFHSGPEASLDDKLRDMERFRRDLGLN</sequence>
<evidence type="ECO:0000256" key="3">
    <source>
        <dbReference type="ARBA" id="ARBA00023002"/>
    </source>
</evidence>